<keyword evidence="3" id="KW-1185">Reference proteome</keyword>
<dbReference type="AlphaFoldDB" id="A0A7T8KK02"/>
<accession>A0A7T8KK02</accession>
<feature type="region of interest" description="Disordered" evidence="1">
    <location>
        <begin position="1"/>
        <end position="67"/>
    </location>
</feature>
<proteinExistence type="predicted"/>
<evidence type="ECO:0000256" key="1">
    <source>
        <dbReference type="SAM" id="MobiDB-lite"/>
    </source>
</evidence>
<evidence type="ECO:0000313" key="3">
    <source>
        <dbReference type="Proteomes" id="UP000595437"/>
    </source>
</evidence>
<evidence type="ECO:0000313" key="2">
    <source>
        <dbReference type="EMBL" id="QQP57251.1"/>
    </source>
</evidence>
<protein>
    <submittedName>
        <fullName evidence="2">Uncharacterized protein</fullName>
    </submittedName>
</protein>
<organism evidence="2 3">
    <name type="scientific">Caligus rogercresseyi</name>
    <name type="common">Sea louse</name>
    <dbReference type="NCBI Taxonomy" id="217165"/>
    <lineage>
        <taxon>Eukaryota</taxon>
        <taxon>Metazoa</taxon>
        <taxon>Ecdysozoa</taxon>
        <taxon>Arthropoda</taxon>
        <taxon>Crustacea</taxon>
        <taxon>Multicrustacea</taxon>
        <taxon>Hexanauplia</taxon>
        <taxon>Copepoda</taxon>
        <taxon>Siphonostomatoida</taxon>
        <taxon>Caligidae</taxon>
        <taxon>Caligus</taxon>
    </lineage>
</organism>
<dbReference type="Proteomes" id="UP000595437">
    <property type="component" value="Chromosome 2"/>
</dbReference>
<name>A0A7T8KK02_CALRO</name>
<sequence length="67" mass="7493">MLTRGIYTLRECKPPPSRGPYEPSEADFSRLGRRRGTGEGSPRRKFREEDAPGTRFHSTATSIGRVG</sequence>
<feature type="compositionally biased region" description="Polar residues" evidence="1">
    <location>
        <begin position="56"/>
        <end position="67"/>
    </location>
</feature>
<gene>
    <name evidence="2" type="ORF">FKW44_002174</name>
</gene>
<dbReference type="EMBL" id="CP045891">
    <property type="protein sequence ID" value="QQP57251.1"/>
    <property type="molecule type" value="Genomic_DNA"/>
</dbReference>
<reference evidence="3" key="1">
    <citation type="submission" date="2021-01" db="EMBL/GenBank/DDBJ databases">
        <title>Caligus Genome Assembly.</title>
        <authorList>
            <person name="Gallardo-Escarate C."/>
        </authorList>
    </citation>
    <scope>NUCLEOTIDE SEQUENCE [LARGE SCALE GENOMIC DNA]</scope>
</reference>